<keyword evidence="5" id="KW-0694">RNA-binding</keyword>
<dbReference type="InterPro" id="IPR027075">
    <property type="entry name" value="CPSF2"/>
</dbReference>
<evidence type="ECO:0000256" key="2">
    <source>
        <dbReference type="ARBA" id="ARBA00010624"/>
    </source>
</evidence>
<dbReference type="PANTHER" id="PTHR45922:SF1">
    <property type="entry name" value="CLEAVAGE AND POLYADENYLATION SPECIFICITY FACTOR SUBUNIT 2"/>
    <property type="match status" value="1"/>
</dbReference>
<dbReference type="PANTHER" id="PTHR45922">
    <property type="entry name" value="CLEAVAGE AND POLYADENYLATION SPECIFICITY FACTOR SUBUNIT 2"/>
    <property type="match status" value="1"/>
</dbReference>
<dbReference type="InterPro" id="IPR036866">
    <property type="entry name" value="RibonucZ/Hydroxyglut_hydro"/>
</dbReference>
<comment type="similarity">
    <text evidence="2 5">Belongs to the metallo-beta-lactamase superfamily. RNA-metabolizing metallo-beta-lactamase-like family. CPSF2/YSH1 subfamily.</text>
</comment>
<comment type="subcellular location">
    <subcellularLocation>
        <location evidence="1 5">Nucleus</location>
    </subcellularLocation>
</comment>
<evidence type="ECO:0000256" key="3">
    <source>
        <dbReference type="ARBA" id="ARBA00022664"/>
    </source>
</evidence>
<dbReference type="EnsemblMetazoa" id="SMAR010178-RA">
    <property type="protein sequence ID" value="SMAR010178-PA"/>
    <property type="gene ID" value="SMAR010178"/>
</dbReference>
<evidence type="ECO:0000313" key="7">
    <source>
        <dbReference type="EnsemblMetazoa" id="SMAR010178-PA"/>
    </source>
</evidence>
<dbReference type="SMART" id="SM01027">
    <property type="entry name" value="Beta-Casp"/>
    <property type="match status" value="1"/>
</dbReference>
<dbReference type="InterPro" id="IPR001279">
    <property type="entry name" value="Metallo-B-lactamas"/>
</dbReference>
<dbReference type="HOGENOM" id="CLU_002227_1_1_1"/>
<dbReference type="AlphaFoldDB" id="T1J8Y8"/>
<dbReference type="EMBL" id="JH431968">
    <property type="status" value="NOT_ANNOTATED_CDS"/>
    <property type="molecule type" value="Genomic_DNA"/>
</dbReference>
<evidence type="ECO:0000259" key="6">
    <source>
        <dbReference type="SMART" id="SM01027"/>
    </source>
</evidence>
<dbReference type="STRING" id="126957.T1J8Y8"/>
<dbReference type="GO" id="GO:0005847">
    <property type="term" value="C:mRNA cleavage and polyadenylation specificity factor complex"/>
    <property type="evidence" value="ECO:0007669"/>
    <property type="project" value="InterPro"/>
</dbReference>
<evidence type="ECO:0000256" key="4">
    <source>
        <dbReference type="ARBA" id="ARBA00023242"/>
    </source>
</evidence>
<reference evidence="7" key="2">
    <citation type="submission" date="2015-02" db="UniProtKB">
        <authorList>
            <consortium name="EnsemblMetazoa"/>
        </authorList>
    </citation>
    <scope>IDENTIFICATION</scope>
</reference>
<name>T1J8Y8_STRMM</name>
<dbReference type="Pfam" id="PF13299">
    <property type="entry name" value="CPSF100_C"/>
    <property type="match status" value="1"/>
</dbReference>
<accession>T1J8Y8</accession>
<keyword evidence="4 5" id="KW-0539">Nucleus</keyword>
<dbReference type="Pfam" id="PF16661">
    <property type="entry name" value="Lactamase_B_6"/>
    <property type="match status" value="1"/>
</dbReference>
<feature type="domain" description="Beta-Casp" evidence="6">
    <location>
        <begin position="150"/>
        <end position="273"/>
    </location>
</feature>
<protein>
    <recommendedName>
        <fullName evidence="5">Cleavage and polyadenylation specificity factor subunit 2</fullName>
    </recommendedName>
    <alternativeName>
        <fullName evidence="5">Cleavage and polyadenylation specificity factor 100 kDa subunit</fullName>
    </alternativeName>
</protein>
<evidence type="ECO:0000313" key="8">
    <source>
        <dbReference type="Proteomes" id="UP000014500"/>
    </source>
</evidence>
<dbReference type="InterPro" id="IPR022712">
    <property type="entry name" value="Beta_Casp"/>
</dbReference>
<dbReference type="Gene3D" id="3.40.50.10890">
    <property type="match status" value="1"/>
</dbReference>
<reference evidence="8" key="1">
    <citation type="submission" date="2011-05" db="EMBL/GenBank/DDBJ databases">
        <authorList>
            <person name="Richards S.R."/>
            <person name="Qu J."/>
            <person name="Jiang H."/>
            <person name="Jhangiani S.N."/>
            <person name="Agravi P."/>
            <person name="Goodspeed R."/>
            <person name="Gross S."/>
            <person name="Mandapat C."/>
            <person name="Jackson L."/>
            <person name="Mathew T."/>
            <person name="Pu L."/>
            <person name="Thornton R."/>
            <person name="Saada N."/>
            <person name="Wilczek-Boney K.B."/>
            <person name="Lee S."/>
            <person name="Kovar C."/>
            <person name="Wu Y."/>
            <person name="Scherer S.E."/>
            <person name="Worley K.C."/>
            <person name="Muzny D.M."/>
            <person name="Gibbs R."/>
        </authorList>
    </citation>
    <scope>NUCLEOTIDE SEQUENCE</scope>
    <source>
        <strain evidence="8">Brora</strain>
    </source>
</reference>
<dbReference type="SUPFAM" id="SSF56281">
    <property type="entry name" value="Metallo-hydrolase/oxidoreductase"/>
    <property type="match status" value="1"/>
</dbReference>
<dbReference type="Pfam" id="PF10996">
    <property type="entry name" value="Beta-Casp"/>
    <property type="match status" value="1"/>
</dbReference>
<dbReference type="GO" id="GO:0006398">
    <property type="term" value="P:mRNA 3'-end processing by stem-loop binding and cleavage"/>
    <property type="evidence" value="ECO:0007669"/>
    <property type="project" value="InterPro"/>
</dbReference>
<keyword evidence="8" id="KW-1185">Reference proteome</keyword>
<organism evidence="7 8">
    <name type="scientific">Strigamia maritima</name>
    <name type="common">European centipede</name>
    <name type="synonym">Geophilus maritimus</name>
    <dbReference type="NCBI Taxonomy" id="126957"/>
    <lineage>
        <taxon>Eukaryota</taxon>
        <taxon>Metazoa</taxon>
        <taxon>Ecdysozoa</taxon>
        <taxon>Arthropoda</taxon>
        <taxon>Myriapoda</taxon>
        <taxon>Chilopoda</taxon>
        <taxon>Pleurostigmophora</taxon>
        <taxon>Geophilomorpha</taxon>
        <taxon>Linotaeniidae</taxon>
        <taxon>Strigamia</taxon>
    </lineage>
</organism>
<evidence type="ECO:0000256" key="1">
    <source>
        <dbReference type="ARBA" id="ARBA00004123"/>
    </source>
</evidence>
<proteinExistence type="inferred from homology"/>
<sequence>MGQMFMYDIFQSRDNSDDFDLFTLDDIDVAFDKIIQLQYNQPIKLRGKGRGIHISALRAGHMAGGSIWKIVKNEEDIVYAVDHNHKRERHLNAGVIETLRRPSLLITDAMNLNSAPINRQMRDEELMNFVRSSLVNGGNVLIPLDAAGRVLEVACILDQKWQKYKLLGYSLVLLSNVGYNAIEFAKCQLEWMSEELIKSFENTCINPFAFKHVKFCHSLIELSRVPDPKVVMASSPDLEFGFSRDVFLDWCSNSKNRLILTTRTSAATLARNIIDNPEIKNISLEVRKRVKSESREFEEYLSETKEMVKKTDCNKLMQISENKFESVLIKERLHLMFPFEEEAETVAKKEEFDEPIFDNDVYHVIRTQENFTISCSVKFIDFEGNRGEMRWRITANTARSLGSCCGKLFTPRSGEYVDVSMESHVYSVKMNDLLANLSFIRVKDAELAWVDGEVGIDDDNCASILGNKTPDNDVPVFLGGFKLLDFRQVLKRAGISSVFSGGVLSCCKGAVLLRFNSSGGISLAGCYGEEYYKVRELLYKQNSINLHKLKMKLKMDKMDLYHHCAPD</sequence>
<dbReference type="Proteomes" id="UP000014500">
    <property type="component" value="Unassembled WGS sequence"/>
</dbReference>
<dbReference type="eggNOG" id="KOG1135">
    <property type="taxonomic scope" value="Eukaryota"/>
</dbReference>
<dbReference type="GO" id="GO:0003723">
    <property type="term" value="F:RNA binding"/>
    <property type="evidence" value="ECO:0007669"/>
    <property type="project" value="UniProtKB-KW"/>
</dbReference>
<dbReference type="InterPro" id="IPR025069">
    <property type="entry name" value="Cpsf2_C"/>
</dbReference>
<keyword evidence="3 5" id="KW-0507">mRNA processing</keyword>
<dbReference type="PhylomeDB" id="T1J8Y8"/>
<evidence type="ECO:0000256" key="5">
    <source>
        <dbReference type="RuleBase" id="RU365006"/>
    </source>
</evidence>